<organism evidence="2">
    <name type="scientific">Cuerna arida</name>
    <dbReference type="NCBI Taxonomy" id="1464854"/>
    <lineage>
        <taxon>Eukaryota</taxon>
        <taxon>Metazoa</taxon>
        <taxon>Ecdysozoa</taxon>
        <taxon>Arthropoda</taxon>
        <taxon>Hexapoda</taxon>
        <taxon>Insecta</taxon>
        <taxon>Pterygota</taxon>
        <taxon>Neoptera</taxon>
        <taxon>Paraneoptera</taxon>
        <taxon>Hemiptera</taxon>
        <taxon>Auchenorrhyncha</taxon>
        <taxon>Membracoidea</taxon>
        <taxon>Cicadellidae</taxon>
        <taxon>Cicadellinae</taxon>
        <taxon>Proconiini</taxon>
        <taxon>Cuerna</taxon>
    </lineage>
</organism>
<dbReference type="InterPro" id="IPR055577">
    <property type="entry name" value="DUF7153"/>
</dbReference>
<gene>
    <name evidence="2" type="ORF">g.28843</name>
</gene>
<dbReference type="AlphaFoldDB" id="A0A1B6EMK5"/>
<name>A0A1B6EMK5_9HEMI</name>
<evidence type="ECO:0000259" key="1">
    <source>
        <dbReference type="Pfam" id="PF23672"/>
    </source>
</evidence>
<protein>
    <recommendedName>
        <fullName evidence="1">DUF7153 domain-containing protein</fullName>
    </recommendedName>
</protein>
<sequence>MDSGEELTSLQGVKFRETIVTEVSKVTPFRHFGISPGHHSETPLGPLALFSFVSATRTDKLPDRDQRDQLWHTLQSHFNTGIYLDTKEKGVLFPVIHFTDDRDSLKKRLSDEHALDNDFVLHQGVYREVRSIRPEGVVQNGHASNPKSTAYIVIGFKGMDKNFSQEVMVDSWKDWTGARHIYMYLPDEMGLSKISFYHREAPHSLNMFLYVVLVECCNVSNIEQQMRLLDFAQRLRAQRMTGYISVYGVTPVD</sequence>
<dbReference type="PANTHER" id="PTHR22198:SF1">
    <property type="entry name" value="FERM DOMAIN-CONTAINING PROTEIN"/>
    <property type="match status" value="1"/>
</dbReference>
<evidence type="ECO:0000313" key="2">
    <source>
        <dbReference type="EMBL" id="JAS39116.1"/>
    </source>
</evidence>
<proteinExistence type="predicted"/>
<dbReference type="EMBL" id="GECZ01030653">
    <property type="protein sequence ID" value="JAS39116.1"/>
    <property type="molecule type" value="Transcribed_RNA"/>
</dbReference>
<feature type="domain" description="DUF7153" evidence="1">
    <location>
        <begin position="78"/>
        <end position="248"/>
    </location>
</feature>
<dbReference type="Pfam" id="PF23672">
    <property type="entry name" value="DUF7153"/>
    <property type="match status" value="1"/>
</dbReference>
<accession>A0A1B6EMK5</accession>
<reference evidence="2" key="1">
    <citation type="submission" date="2015-11" db="EMBL/GenBank/DDBJ databases">
        <title>De novo transcriptome assembly of four potential Pierce s Disease insect vectors from Arizona vineyards.</title>
        <authorList>
            <person name="Tassone E.E."/>
        </authorList>
    </citation>
    <scope>NUCLEOTIDE SEQUENCE</scope>
</reference>
<dbReference type="PANTHER" id="PTHR22198">
    <property type="entry name" value="FERM DOMAIN-CONTAINING PROTEIN"/>
    <property type="match status" value="1"/>
</dbReference>